<reference evidence="1" key="1">
    <citation type="submission" date="2021-06" db="EMBL/GenBank/DDBJ databases">
        <authorList>
            <person name="Lee C.-S."/>
            <person name="Jin L."/>
        </authorList>
    </citation>
    <scope>NUCLEOTIDE SEQUENCE</scope>
    <source>
        <strain evidence="1">Con5</strain>
        <plasmid evidence="1">p4</plasmid>
    </source>
</reference>
<organism evidence="1 2">
    <name type="scientific">Gemmobacter fulvus</name>
    <dbReference type="NCBI Taxonomy" id="2840474"/>
    <lineage>
        <taxon>Bacteria</taxon>
        <taxon>Pseudomonadati</taxon>
        <taxon>Pseudomonadota</taxon>
        <taxon>Alphaproteobacteria</taxon>
        <taxon>Rhodobacterales</taxon>
        <taxon>Paracoccaceae</taxon>
        <taxon>Gemmobacter</taxon>
    </lineage>
</organism>
<dbReference type="AlphaFoldDB" id="A0A975S3A3"/>
<accession>A0A975S3A3</accession>
<proteinExistence type="predicted"/>
<evidence type="ECO:0000313" key="1">
    <source>
        <dbReference type="EMBL" id="QWK93004.1"/>
    </source>
</evidence>
<gene>
    <name evidence="1" type="ORF">KM031_21505</name>
</gene>
<sequence length="144" mass="15016">MGCCRGENKVNKAISACLAMLLVSGCGQSNTEKDFLCPAQTGMPCSTIADADGSGDFSTGQSIRERGEDTLASDLTQPPLMIGKGKLGAASTMGDGGHAYMAASYRLPEKVGTAWIAPHSEGGALYEASYVHFLILPAEWGNRP</sequence>
<dbReference type="InterPro" id="IPR014118">
    <property type="entry name" value="T4SS_TraV"/>
</dbReference>
<keyword evidence="1" id="KW-0614">Plasmid</keyword>
<dbReference type="KEGG" id="gfu:KM031_21505"/>
<evidence type="ECO:0000313" key="2">
    <source>
        <dbReference type="Proteomes" id="UP000679352"/>
    </source>
</evidence>
<protein>
    <recommendedName>
        <fullName evidence="3">Type IV conjugative transfer system protein TraV</fullName>
    </recommendedName>
</protein>
<dbReference type="PROSITE" id="PS51257">
    <property type="entry name" value="PROKAR_LIPOPROTEIN"/>
    <property type="match status" value="1"/>
</dbReference>
<dbReference type="Pfam" id="PF09676">
    <property type="entry name" value="TraV"/>
    <property type="match status" value="1"/>
</dbReference>
<name>A0A975S3A3_9RHOB</name>
<geneLocation type="plasmid" evidence="1 2">
    <name>p4</name>
</geneLocation>
<keyword evidence="2" id="KW-1185">Reference proteome</keyword>
<dbReference type="EMBL" id="CP076365">
    <property type="protein sequence ID" value="QWK93004.1"/>
    <property type="molecule type" value="Genomic_DNA"/>
</dbReference>
<dbReference type="Proteomes" id="UP000679352">
    <property type="component" value="Plasmid p4"/>
</dbReference>
<evidence type="ECO:0008006" key="3">
    <source>
        <dbReference type="Google" id="ProtNLM"/>
    </source>
</evidence>